<dbReference type="EMBL" id="JAUSTQ010000006">
    <property type="protein sequence ID" value="MDQ0159801.1"/>
    <property type="molecule type" value="Genomic_DNA"/>
</dbReference>
<dbReference type="Proteomes" id="UP001224359">
    <property type="component" value="Unassembled WGS sequence"/>
</dbReference>
<evidence type="ECO:0000313" key="7">
    <source>
        <dbReference type="EMBL" id="MDQ0159801.1"/>
    </source>
</evidence>
<feature type="domain" description="Phosphotyrosine protein phosphatase I" evidence="6">
    <location>
        <begin position="2"/>
        <end position="149"/>
    </location>
</feature>
<evidence type="ECO:0000256" key="3">
    <source>
        <dbReference type="ARBA" id="ARBA00022801"/>
    </source>
</evidence>
<comment type="catalytic activity">
    <reaction evidence="5">
        <text>O-phospho-L-tyrosyl-[protein] + H2O = L-tyrosyl-[protein] + phosphate</text>
        <dbReference type="Rhea" id="RHEA:10684"/>
        <dbReference type="Rhea" id="RHEA-COMP:10136"/>
        <dbReference type="Rhea" id="RHEA-COMP:20101"/>
        <dbReference type="ChEBI" id="CHEBI:15377"/>
        <dbReference type="ChEBI" id="CHEBI:43474"/>
        <dbReference type="ChEBI" id="CHEBI:46858"/>
        <dbReference type="ChEBI" id="CHEBI:61978"/>
        <dbReference type="EC" id="3.1.3.48"/>
    </reaction>
</comment>
<dbReference type="Pfam" id="PF01451">
    <property type="entry name" value="LMWPc"/>
    <property type="match status" value="1"/>
</dbReference>
<organism evidence="7 8">
    <name type="scientific">Alkalibacillus salilacus</name>
    <dbReference type="NCBI Taxonomy" id="284582"/>
    <lineage>
        <taxon>Bacteria</taxon>
        <taxon>Bacillati</taxon>
        <taxon>Bacillota</taxon>
        <taxon>Bacilli</taxon>
        <taxon>Bacillales</taxon>
        <taxon>Bacillaceae</taxon>
        <taxon>Alkalibacillus</taxon>
    </lineage>
</organism>
<evidence type="ECO:0000313" key="8">
    <source>
        <dbReference type="Proteomes" id="UP001224359"/>
    </source>
</evidence>
<evidence type="ECO:0000256" key="5">
    <source>
        <dbReference type="ARBA" id="ARBA00051722"/>
    </source>
</evidence>
<evidence type="ECO:0000256" key="1">
    <source>
        <dbReference type="ARBA" id="ARBA00011063"/>
    </source>
</evidence>
<dbReference type="InterPro" id="IPR050438">
    <property type="entry name" value="LMW_PTPase"/>
</dbReference>
<dbReference type="PANTHER" id="PTHR11717:SF7">
    <property type="entry name" value="LOW MOLECULAR WEIGHT PHOSPHOTYROSINE PROTEIN PHOSPHATASE"/>
    <property type="match status" value="1"/>
</dbReference>
<protein>
    <recommendedName>
        <fullName evidence="2">protein-tyrosine-phosphatase</fullName>
        <ecNumber evidence="2">3.1.3.48</ecNumber>
    </recommendedName>
</protein>
<dbReference type="InterPro" id="IPR017867">
    <property type="entry name" value="Tyr_phospatase_low_mol_wt"/>
</dbReference>
<reference evidence="7 8" key="1">
    <citation type="submission" date="2023-07" db="EMBL/GenBank/DDBJ databases">
        <title>Genomic Encyclopedia of Type Strains, Phase IV (KMG-IV): sequencing the most valuable type-strain genomes for metagenomic binning, comparative biology and taxonomic classification.</title>
        <authorList>
            <person name="Goeker M."/>
        </authorList>
    </citation>
    <scope>NUCLEOTIDE SEQUENCE [LARGE SCALE GENOMIC DNA]</scope>
    <source>
        <strain evidence="7 8">DSM 16460</strain>
    </source>
</reference>
<name>A0ABT9VFQ0_9BACI</name>
<keyword evidence="8" id="KW-1185">Reference proteome</keyword>
<evidence type="ECO:0000259" key="6">
    <source>
        <dbReference type="SMART" id="SM00226"/>
    </source>
</evidence>
<dbReference type="RefSeq" id="WP_306976548.1">
    <property type="nucleotide sequence ID" value="NZ_JAUSTQ010000006.1"/>
</dbReference>
<keyword evidence="3 7" id="KW-0378">Hydrolase</keyword>
<dbReference type="InterPro" id="IPR023485">
    <property type="entry name" value="Ptyr_pPase"/>
</dbReference>
<dbReference type="CDD" id="cd16343">
    <property type="entry name" value="LMWPTP"/>
    <property type="match status" value="1"/>
</dbReference>
<evidence type="ECO:0000256" key="4">
    <source>
        <dbReference type="ARBA" id="ARBA00022912"/>
    </source>
</evidence>
<keyword evidence="4" id="KW-0904">Protein phosphatase</keyword>
<dbReference type="GO" id="GO:0004725">
    <property type="term" value="F:protein tyrosine phosphatase activity"/>
    <property type="evidence" value="ECO:0007669"/>
    <property type="project" value="UniProtKB-EC"/>
</dbReference>
<comment type="caution">
    <text evidence="7">The sequence shown here is derived from an EMBL/GenBank/DDBJ whole genome shotgun (WGS) entry which is preliminary data.</text>
</comment>
<evidence type="ECO:0000256" key="2">
    <source>
        <dbReference type="ARBA" id="ARBA00013064"/>
    </source>
</evidence>
<dbReference type="EC" id="3.1.3.48" evidence="2"/>
<dbReference type="SUPFAM" id="SSF52788">
    <property type="entry name" value="Phosphotyrosine protein phosphatases I"/>
    <property type="match status" value="1"/>
</dbReference>
<accession>A0ABT9VFQ0</accession>
<proteinExistence type="inferred from homology"/>
<dbReference type="PANTHER" id="PTHR11717">
    <property type="entry name" value="LOW MOLECULAR WEIGHT PROTEIN TYROSINE PHOSPHATASE"/>
    <property type="match status" value="1"/>
</dbReference>
<dbReference type="SMART" id="SM00226">
    <property type="entry name" value="LMWPc"/>
    <property type="match status" value="1"/>
</dbReference>
<gene>
    <name evidence="7" type="ORF">J2S77_001787</name>
</gene>
<dbReference type="Gene3D" id="3.40.50.2300">
    <property type="match status" value="1"/>
</dbReference>
<dbReference type="PRINTS" id="PR00719">
    <property type="entry name" value="LMWPTPASE"/>
</dbReference>
<sequence length="156" mass="17569">MIKVLFICLGNICRSPMAEAVFANLVSQKGLDEHFVVDSAGTSDYHIGEPPHKETLEQLKLHGINANGLTGRQLNENDYVHFDYMIVMDESNLSNVKLRHNGSSKPTIKKLLDYLPEEGVKDVPDPYFEGGFDYTYDLVSRACKHLLDDILAEKEL</sequence>
<comment type="similarity">
    <text evidence="1">Belongs to the low molecular weight phosphotyrosine protein phosphatase family.</text>
</comment>
<dbReference type="InterPro" id="IPR036196">
    <property type="entry name" value="Ptyr_pPase_sf"/>
</dbReference>